<dbReference type="Proteomes" id="UP001469553">
    <property type="component" value="Unassembled WGS sequence"/>
</dbReference>
<accession>A0ABV0Z533</accession>
<dbReference type="EMBL" id="JAHRIP010050646">
    <property type="protein sequence ID" value="MEQ2300887.1"/>
    <property type="molecule type" value="Genomic_DNA"/>
</dbReference>
<name>A0ABV0Z533_9TELE</name>
<gene>
    <name evidence="1" type="ORF">AMECASPLE_030404</name>
</gene>
<sequence>MLQIQRWQRTGNQVEQPPQVKHHRFFQKEARGKRCFAPYRREELRKTFLVNFFLLEKQYEKTPKGEEELPLTCWPWKTFDFRFACDAYPRLANICGGWMLHKSTGGGGQRNLVVIPPDLHGYTGQQLKVVSGNGKHTLYISPLQEELDTNPLPLEAKDFEKRPKA</sequence>
<keyword evidence="2" id="KW-1185">Reference proteome</keyword>
<protein>
    <submittedName>
        <fullName evidence="1">Uncharacterized protein</fullName>
    </submittedName>
</protein>
<organism evidence="1 2">
    <name type="scientific">Ameca splendens</name>
    <dbReference type="NCBI Taxonomy" id="208324"/>
    <lineage>
        <taxon>Eukaryota</taxon>
        <taxon>Metazoa</taxon>
        <taxon>Chordata</taxon>
        <taxon>Craniata</taxon>
        <taxon>Vertebrata</taxon>
        <taxon>Euteleostomi</taxon>
        <taxon>Actinopterygii</taxon>
        <taxon>Neopterygii</taxon>
        <taxon>Teleostei</taxon>
        <taxon>Neoteleostei</taxon>
        <taxon>Acanthomorphata</taxon>
        <taxon>Ovalentaria</taxon>
        <taxon>Atherinomorphae</taxon>
        <taxon>Cyprinodontiformes</taxon>
        <taxon>Goodeidae</taxon>
        <taxon>Ameca</taxon>
    </lineage>
</organism>
<reference evidence="1 2" key="1">
    <citation type="submission" date="2021-06" db="EMBL/GenBank/DDBJ databases">
        <authorList>
            <person name="Palmer J.M."/>
        </authorList>
    </citation>
    <scope>NUCLEOTIDE SEQUENCE [LARGE SCALE GENOMIC DNA]</scope>
    <source>
        <strain evidence="1 2">AS_MEX2019</strain>
        <tissue evidence="1">Muscle</tissue>
    </source>
</reference>
<evidence type="ECO:0000313" key="1">
    <source>
        <dbReference type="EMBL" id="MEQ2300887.1"/>
    </source>
</evidence>
<evidence type="ECO:0000313" key="2">
    <source>
        <dbReference type="Proteomes" id="UP001469553"/>
    </source>
</evidence>
<proteinExistence type="predicted"/>
<comment type="caution">
    <text evidence="1">The sequence shown here is derived from an EMBL/GenBank/DDBJ whole genome shotgun (WGS) entry which is preliminary data.</text>
</comment>